<evidence type="ECO:0000313" key="4">
    <source>
        <dbReference type="Proteomes" id="UP000184216"/>
    </source>
</evidence>
<keyword evidence="4" id="KW-1185">Reference proteome</keyword>
<dbReference type="InterPro" id="IPR015422">
    <property type="entry name" value="PyrdxlP-dep_Trfase_small"/>
</dbReference>
<dbReference type="PANTHER" id="PTHR43586">
    <property type="entry name" value="CYSTEINE DESULFURASE"/>
    <property type="match status" value="1"/>
</dbReference>
<dbReference type="SUPFAM" id="SSF53383">
    <property type="entry name" value="PLP-dependent transferases"/>
    <property type="match status" value="1"/>
</dbReference>
<proteinExistence type="predicted"/>
<organism evidence="3 4">
    <name type="scientific">Flavobacterium pectinovorum</name>
    <dbReference type="NCBI Taxonomy" id="29533"/>
    <lineage>
        <taxon>Bacteria</taxon>
        <taxon>Pseudomonadati</taxon>
        <taxon>Bacteroidota</taxon>
        <taxon>Flavobacteriia</taxon>
        <taxon>Flavobacteriales</taxon>
        <taxon>Flavobacteriaceae</taxon>
        <taxon>Flavobacterium</taxon>
    </lineage>
</organism>
<feature type="domain" description="Aminotransferase class V" evidence="2">
    <location>
        <begin position="46"/>
        <end position="455"/>
    </location>
</feature>
<dbReference type="Proteomes" id="UP000184216">
    <property type="component" value="Unassembled WGS sequence"/>
</dbReference>
<dbReference type="InterPro" id="IPR015421">
    <property type="entry name" value="PyrdxlP-dep_Trfase_major"/>
</dbReference>
<keyword evidence="3" id="KW-0456">Lyase</keyword>
<dbReference type="Gene3D" id="3.90.1150.10">
    <property type="entry name" value="Aspartate Aminotransferase, domain 1"/>
    <property type="match status" value="1"/>
</dbReference>
<name>A0ABY1J9V7_9FLAO</name>
<protein>
    <submittedName>
        <fullName evidence="3">Selenocysteine lyase/Cysteine desulfurase</fullName>
    </submittedName>
</protein>
<dbReference type="InterPro" id="IPR000192">
    <property type="entry name" value="Aminotrans_V_dom"/>
</dbReference>
<dbReference type="GO" id="GO:0016829">
    <property type="term" value="F:lyase activity"/>
    <property type="evidence" value="ECO:0007669"/>
    <property type="project" value="UniProtKB-KW"/>
</dbReference>
<dbReference type="InterPro" id="IPR015424">
    <property type="entry name" value="PyrdxlP-dep_Trfase"/>
</dbReference>
<keyword evidence="1" id="KW-0663">Pyridoxal phosphate</keyword>
<dbReference type="EMBL" id="FRBX01000008">
    <property type="protein sequence ID" value="SHN20555.1"/>
    <property type="molecule type" value="Genomic_DNA"/>
</dbReference>
<evidence type="ECO:0000256" key="1">
    <source>
        <dbReference type="ARBA" id="ARBA00022898"/>
    </source>
</evidence>
<dbReference type="PANTHER" id="PTHR43586:SF8">
    <property type="entry name" value="CYSTEINE DESULFURASE 1, CHLOROPLASTIC"/>
    <property type="match status" value="1"/>
</dbReference>
<evidence type="ECO:0000259" key="2">
    <source>
        <dbReference type="Pfam" id="PF00266"/>
    </source>
</evidence>
<dbReference type="Pfam" id="PF00266">
    <property type="entry name" value="Aminotran_5"/>
    <property type="match status" value="1"/>
</dbReference>
<sequence>MQSNSGTIMNSKNNTISLETYFQDFRKNIVGINQEFMSPYGKKQIIYTDWTASGRLYRPIEEKLLNEFGPFVANTHTETTVSGTAMTKAYHHARHIIKRHTNANQDDVLITDGTGMTGVINKFQRILGLKIPENLKDFITVPAEKKPVVFISHMEHHSNQTSWLETIADVEIIPSCEKGLFCLDNLEQLLEKYTDRTIKIASITSCSNVTGLKTPFHEAAKLMHKHNGVCFVDFACSGPYVEIDMHPADPEAYLDAIFFSPHKFLGGPGTSGVLIFNKKLYNNMIPDCPGGGTVSWTNPWGEHKYVDNIEDREDGGTPGFLQVIKTALAIELKEEMGIENILQREHEIVDYVFSELGSVENIKILAGQHKNRLGVVSFFIENLHFNLGVKLLNDKFGIQTRGGCSCAGTYGHFLLHVDQETSNKLVNEITIGDLIKKPGWIRMSIHPTTTDEEIKFVCDSIKELSKNHETWALDYSYEKNTNEFIHKNANSFEDELVEKWFKS</sequence>
<reference evidence="3 4" key="1">
    <citation type="submission" date="2016-11" db="EMBL/GenBank/DDBJ databases">
        <authorList>
            <person name="Varghese N."/>
            <person name="Submissions S."/>
        </authorList>
    </citation>
    <scope>NUCLEOTIDE SEQUENCE [LARGE SCALE GENOMIC DNA]</scope>
    <source>
        <strain evidence="3 4">DSM 6368</strain>
    </source>
</reference>
<evidence type="ECO:0000313" key="3">
    <source>
        <dbReference type="EMBL" id="SHN20555.1"/>
    </source>
</evidence>
<dbReference type="Gene3D" id="3.40.640.10">
    <property type="entry name" value="Type I PLP-dependent aspartate aminotransferase-like (Major domain)"/>
    <property type="match status" value="1"/>
</dbReference>
<accession>A0ABY1J9V7</accession>
<comment type="caution">
    <text evidence="3">The sequence shown here is derived from an EMBL/GenBank/DDBJ whole genome shotgun (WGS) entry which is preliminary data.</text>
</comment>
<gene>
    <name evidence="3" type="ORF">SAMN05444387_4671</name>
</gene>